<dbReference type="EMBL" id="JXXZ01000001">
    <property type="protein sequence ID" value="KJZ02118.1"/>
    <property type="molecule type" value="Genomic_DNA"/>
</dbReference>
<dbReference type="PATRIC" id="fig|151081.8.peg.1179"/>
<dbReference type="GeneID" id="58226870"/>
<evidence type="ECO:0000313" key="3">
    <source>
        <dbReference type="Proteomes" id="UP000033664"/>
    </source>
</evidence>
<accession>A0A0F4PUV7</accession>
<dbReference type="AlphaFoldDB" id="A0A0F4PUV7"/>
<dbReference type="Proteomes" id="UP000033664">
    <property type="component" value="Unassembled WGS sequence"/>
</dbReference>
<keyword evidence="3" id="KW-1185">Reference proteome</keyword>
<evidence type="ECO:0000313" key="2">
    <source>
        <dbReference type="EMBL" id="KJZ02118.1"/>
    </source>
</evidence>
<organism evidence="2 3">
    <name type="scientific">Pseudoalteromonas ruthenica</name>
    <dbReference type="NCBI Taxonomy" id="151081"/>
    <lineage>
        <taxon>Bacteria</taxon>
        <taxon>Pseudomonadati</taxon>
        <taxon>Pseudomonadota</taxon>
        <taxon>Gammaproteobacteria</taxon>
        <taxon>Alteromonadales</taxon>
        <taxon>Pseudoalteromonadaceae</taxon>
        <taxon>Pseudoalteromonas</taxon>
    </lineage>
</organism>
<name>A0A0F4PUV7_9GAMM</name>
<protein>
    <submittedName>
        <fullName evidence="2">Uncharacterized protein</fullName>
    </submittedName>
</protein>
<dbReference type="eggNOG" id="ENOG5032VR1">
    <property type="taxonomic scope" value="Bacteria"/>
</dbReference>
<dbReference type="RefSeq" id="WP_045978876.1">
    <property type="nucleotide sequence ID" value="NZ_JXXY01000005.1"/>
</dbReference>
<keyword evidence="1" id="KW-0732">Signal</keyword>
<proteinExistence type="predicted"/>
<comment type="caution">
    <text evidence="2">The sequence shown here is derived from an EMBL/GenBank/DDBJ whole genome shotgun (WGS) entry which is preliminary data.</text>
</comment>
<feature type="signal peptide" evidence="1">
    <location>
        <begin position="1"/>
        <end position="22"/>
    </location>
</feature>
<reference evidence="2 3" key="1">
    <citation type="journal article" date="2015" name="BMC Genomics">
        <title>Genome mining reveals unlocked bioactive potential of marine Gram-negative bacteria.</title>
        <authorList>
            <person name="Machado H."/>
            <person name="Sonnenschein E.C."/>
            <person name="Melchiorsen J."/>
            <person name="Gram L."/>
        </authorList>
    </citation>
    <scope>NUCLEOTIDE SEQUENCE [LARGE SCALE GENOMIC DNA]</scope>
    <source>
        <strain evidence="2 3">S3137</strain>
    </source>
</reference>
<sequence>MKTLIASAALLIGGLFSAQASADSMECYVDTQAYDQFTPNRCFALVYGARSSTAVFRVVGNGSQIDSVIWSNAASSCGTSGTSCSFEIRAFRPYKAEATILYSNGSWSKVSATASFEDGR</sequence>
<gene>
    <name evidence="2" type="ORF">TW72_00005</name>
</gene>
<feature type="chain" id="PRO_5002474450" evidence="1">
    <location>
        <begin position="23"/>
        <end position="120"/>
    </location>
</feature>
<evidence type="ECO:0000256" key="1">
    <source>
        <dbReference type="SAM" id="SignalP"/>
    </source>
</evidence>
<dbReference type="OrthoDB" id="6293209at2"/>